<feature type="active site" evidence="5">
    <location>
        <position position="77"/>
    </location>
</feature>
<comment type="catalytic activity">
    <reaction evidence="6">
        <text>Cleavage of hydrophobic, N-terminal signal or leader sequences from secreted and periplasmic proteins.</text>
        <dbReference type="EC" id="3.4.21.89"/>
    </reaction>
</comment>
<evidence type="ECO:0000313" key="8">
    <source>
        <dbReference type="EMBL" id="SEM68464.1"/>
    </source>
</evidence>
<proteinExistence type="inferred from homology"/>
<dbReference type="InterPro" id="IPR019533">
    <property type="entry name" value="Peptidase_S26"/>
</dbReference>
<evidence type="ECO:0000256" key="6">
    <source>
        <dbReference type="RuleBase" id="RU362042"/>
    </source>
</evidence>
<dbReference type="PROSITE" id="PS00501">
    <property type="entry name" value="SPASE_I_1"/>
    <property type="match status" value="1"/>
</dbReference>
<evidence type="ECO:0000313" key="9">
    <source>
        <dbReference type="Proteomes" id="UP000199695"/>
    </source>
</evidence>
<feature type="transmembrane region" description="Helical" evidence="6">
    <location>
        <begin position="7"/>
        <end position="25"/>
    </location>
</feature>
<dbReference type="PANTHER" id="PTHR43390:SF1">
    <property type="entry name" value="CHLOROPLAST PROCESSING PEPTIDASE"/>
    <property type="match status" value="1"/>
</dbReference>
<evidence type="ECO:0000259" key="7">
    <source>
        <dbReference type="Pfam" id="PF10502"/>
    </source>
</evidence>
<dbReference type="EMBL" id="FOCQ01000001">
    <property type="protein sequence ID" value="SEM68464.1"/>
    <property type="molecule type" value="Genomic_DNA"/>
</dbReference>
<dbReference type="PRINTS" id="PR00727">
    <property type="entry name" value="LEADERPTASE"/>
</dbReference>
<dbReference type="Proteomes" id="UP000199695">
    <property type="component" value="Unassembled WGS sequence"/>
</dbReference>
<dbReference type="GO" id="GO:0005886">
    <property type="term" value="C:plasma membrane"/>
    <property type="evidence" value="ECO:0007669"/>
    <property type="project" value="UniProtKB-SubCell"/>
</dbReference>
<dbReference type="OrthoDB" id="9802919at2"/>
<keyword evidence="3 6" id="KW-0645">Protease</keyword>
<keyword evidence="9" id="KW-1185">Reference proteome</keyword>
<keyword evidence="6" id="KW-1133">Transmembrane helix</keyword>
<feature type="active site" evidence="5">
    <location>
        <position position="38"/>
    </location>
</feature>
<dbReference type="Gene3D" id="2.10.109.10">
    <property type="entry name" value="Umud Fragment, subunit A"/>
    <property type="match status" value="1"/>
</dbReference>
<comment type="similarity">
    <text evidence="2 6">Belongs to the peptidase S26 family.</text>
</comment>
<dbReference type="InterPro" id="IPR036286">
    <property type="entry name" value="LexA/Signal_pep-like_sf"/>
</dbReference>
<keyword evidence="6" id="KW-0812">Transmembrane</keyword>
<evidence type="ECO:0000256" key="3">
    <source>
        <dbReference type="ARBA" id="ARBA00022670"/>
    </source>
</evidence>
<dbReference type="AlphaFoldDB" id="A0A1H8AEV5"/>
<feature type="domain" description="Peptidase S26" evidence="7">
    <location>
        <begin position="14"/>
        <end position="152"/>
    </location>
</feature>
<dbReference type="GO" id="GO:0006465">
    <property type="term" value="P:signal peptide processing"/>
    <property type="evidence" value="ECO:0007669"/>
    <property type="project" value="InterPro"/>
</dbReference>
<gene>
    <name evidence="8" type="ORF">SAMN05444955_10174</name>
</gene>
<dbReference type="InterPro" id="IPR019756">
    <property type="entry name" value="Pept_S26A_signal_pept_1_Ser-AS"/>
</dbReference>
<keyword evidence="6" id="KW-0472">Membrane</keyword>
<organism evidence="8 9">
    <name type="scientific">Lihuaxuella thermophila</name>
    <dbReference type="NCBI Taxonomy" id="1173111"/>
    <lineage>
        <taxon>Bacteria</taxon>
        <taxon>Bacillati</taxon>
        <taxon>Bacillota</taxon>
        <taxon>Bacilli</taxon>
        <taxon>Bacillales</taxon>
        <taxon>Thermoactinomycetaceae</taxon>
        <taxon>Lihuaxuella</taxon>
    </lineage>
</organism>
<dbReference type="SUPFAM" id="SSF51306">
    <property type="entry name" value="LexA/Signal peptidase"/>
    <property type="match status" value="1"/>
</dbReference>
<dbReference type="Pfam" id="PF10502">
    <property type="entry name" value="Peptidase_S26"/>
    <property type="match status" value="1"/>
</dbReference>
<evidence type="ECO:0000256" key="1">
    <source>
        <dbReference type="ARBA" id="ARBA00004401"/>
    </source>
</evidence>
<dbReference type="PANTHER" id="PTHR43390">
    <property type="entry name" value="SIGNAL PEPTIDASE I"/>
    <property type="match status" value="1"/>
</dbReference>
<dbReference type="GO" id="GO:0009003">
    <property type="term" value="F:signal peptidase activity"/>
    <property type="evidence" value="ECO:0007669"/>
    <property type="project" value="UniProtKB-EC"/>
</dbReference>
<protein>
    <recommendedName>
        <fullName evidence="6">Signal peptidase I</fullName>
        <ecNumber evidence="6">3.4.21.89</ecNumber>
    </recommendedName>
</protein>
<dbReference type="GO" id="GO:0004252">
    <property type="term" value="F:serine-type endopeptidase activity"/>
    <property type="evidence" value="ECO:0007669"/>
    <property type="project" value="InterPro"/>
</dbReference>
<dbReference type="RefSeq" id="WP_089964389.1">
    <property type="nucleotide sequence ID" value="NZ_FOCQ01000001.1"/>
</dbReference>
<evidence type="ECO:0000256" key="5">
    <source>
        <dbReference type="PIRSR" id="PIRSR600223-1"/>
    </source>
</evidence>
<dbReference type="CDD" id="cd06530">
    <property type="entry name" value="S26_SPase_I"/>
    <property type="match status" value="1"/>
</dbReference>
<comment type="subcellular location">
    <subcellularLocation>
        <location evidence="1">Cell membrane</location>
        <topology evidence="1">Single-pass type II membrane protein</topology>
    </subcellularLocation>
    <subcellularLocation>
        <location evidence="6">Membrane</location>
        <topology evidence="6">Single-pass type II membrane protein</topology>
    </subcellularLocation>
</comment>
<dbReference type="EC" id="3.4.21.89" evidence="6"/>
<sequence length="155" mass="18003">MVFSRKQILICVGILTGLVVLYMIWNSFYAFYQAEGKSMEPALKEHEIYLVDKTPETIQRGDIIVFRSPKHRYDFIKRVIALPNETIEIKDNRVYINGQLLHEPYLSRFPDIQDVGPVTVPDNHYYVLGDERVSSFDSRHMGAIPYEQIIGILQP</sequence>
<dbReference type="NCBIfam" id="TIGR02227">
    <property type="entry name" value="sigpep_I_bact"/>
    <property type="match status" value="1"/>
</dbReference>
<reference evidence="8 9" key="1">
    <citation type="submission" date="2016-10" db="EMBL/GenBank/DDBJ databases">
        <authorList>
            <person name="de Groot N.N."/>
        </authorList>
    </citation>
    <scope>NUCLEOTIDE SEQUENCE [LARGE SCALE GENOMIC DNA]</scope>
    <source>
        <strain evidence="8 9">DSM 46701</strain>
    </source>
</reference>
<keyword evidence="4 6" id="KW-0378">Hydrolase</keyword>
<evidence type="ECO:0000256" key="4">
    <source>
        <dbReference type="ARBA" id="ARBA00022801"/>
    </source>
</evidence>
<evidence type="ECO:0000256" key="2">
    <source>
        <dbReference type="ARBA" id="ARBA00009370"/>
    </source>
</evidence>
<dbReference type="STRING" id="1173111.SAMN05444955_10174"/>
<accession>A0A1H8AEV5</accession>
<name>A0A1H8AEV5_9BACL</name>
<dbReference type="InterPro" id="IPR000223">
    <property type="entry name" value="Pept_S26A_signal_pept_1"/>
</dbReference>